<sequence>MSDKIFSPVIFDLSVRNLRLNFLRSLLAMIGIIIGVVAITSMGMTGAAFSEELTGSLTGTSNSITVTGISSTGSGPNSYMTAGLSTKDLRNIESAVKSVTENYVLIPMYTGYDMVRPAGSDERMQASIYGLSTADIESLVTVEDGKIPTGNNGVIIGRQLADDYSLSIGSRIEIPQRNSSTISVRIVGIMANSGSMAFTFSTDNAIIGTTDWYERFHETGGLYSLAMITVANLDDLDPVIAAIEAKMNGRTDRTTDDTVLISDARQFVESMKESIGMISVFIMALGGISLVVAAVSIFNVMLMSVNERIREIGILRSIGTLRYQILQMFLYEAAIIGFIGAVIGGILSLIAASVVISLMLGDVSLMFNVPVLMYVPYGILIGVVVCLLSGLYPAWKAANLNPVEALASD</sequence>
<keyword evidence="11" id="KW-1185">Reference proteome</keyword>
<evidence type="ECO:0000256" key="6">
    <source>
        <dbReference type="ARBA" id="ARBA00038076"/>
    </source>
</evidence>
<keyword evidence="5 7" id="KW-0472">Membrane</keyword>
<dbReference type="InterPro" id="IPR003838">
    <property type="entry name" value="ABC3_permease_C"/>
</dbReference>
<dbReference type="InterPro" id="IPR025857">
    <property type="entry name" value="MacB_PCD"/>
</dbReference>
<dbReference type="Pfam" id="PF02687">
    <property type="entry name" value="FtsX"/>
    <property type="match status" value="1"/>
</dbReference>
<dbReference type="PANTHER" id="PTHR30572">
    <property type="entry name" value="MEMBRANE COMPONENT OF TRANSPORTER-RELATED"/>
    <property type="match status" value="1"/>
</dbReference>
<keyword evidence="3 7" id="KW-0812">Transmembrane</keyword>
<keyword evidence="2" id="KW-1003">Cell membrane</keyword>
<dbReference type="InterPro" id="IPR050250">
    <property type="entry name" value="Macrolide_Exporter_MacB"/>
</dbReference>
<reference evidence="10" key="1">
    <citation type="submission" date="2022-12" db="EMBL/GenBank/DDBJ databases">
        <title>Isolation and characterisation of novel Methanocorpusculum spp. from native Australian herbivores indicates the genus is ancestrally host-associated.</title>
        <authorList>
            <person name="Volmer J.G."/>
            <person name="Soo R.M."/>
            <person name="Evans P.N."/>
            <person name="Hoedt E.C."/>
            <person name="Astorga Alsina A.L."/>
            <person name="Woodcroft B.J."/>
            <person name="Tyson G.W."/>
            <person name="Hugenholtz P."/>
            <person name="Morrison M."/>
        </authorList>
    </citation>
    <scope>NUCLEOTIDE SEQUENCE</scope>
    <source>
        <strain evidence="10">MG</strain>
    </source>
</reference>
<evidence type="ECO:0000259" key="8">
    <source>
        <dbReference type="Pfam" id="PF02687"/>
    </source>
</evidence>
<evidence type="ECO:0000313" key="10">
    <source>
        <dbReference type="EMBL" id="MCZ0861596.1"/>
    </source>
</evidence>
<dbReference type="RefSeq" id="WP_268925789.1">
    <property type="nucleotide sequence ID" value="NZ_JAPTGB010000035.1"/>
</dbReference>
<name>A0ABT4IIN4_9EURY</name>
<evidence type="ECO:0000256" key="2">
    <source>
        <dbReference type="ARBA" id="ARBA00022475"/>
    </source>
</evidence>
<feature type="transmembrane region" description="Helical" evidence="7">
    <location>
        <begin position="275"/>
        <end position="302"/>
    </location>
</feature>
<comment type="subcellular location">
    <subcellularLocation>
        <location evidence="1">Cell membrane</location>
        <topology evidence="1">Multi-pass membrane protein</topology>
    </subcellularLocation>
</comment>
<evidence type="ECO:0000256" key="3">
    <source>
        <dbReference type="ARBA" id="ARBA00022692"/>
    </source>
</evidence>
<comment type="caution">
    <text evidence="10">The sequence shown here is derived from an EMBL/GenBank/DDBJ whole genome shotgun (WGS) entry which is preliminary data.</text>
</comment>
<feature type="transmembrane region" description="Helical" evidence="7">
    <location>
        <begin position="329"/>
        <end position="359"/>
    </location>
</feature>
<comment type="similarity">
    <text evidence="6">Belongs to the ABC-4 integral membrane protein family.</text>
</comment>
<evidence type="ECO:0000256" key="7">
    <source>
        <dbReference type="SAM" id="Phobius"/>
    </source>
</evidence>
<evidence type="ECO:0000256" key="1">
    <source>
        <dbReference type="ARBA" id="ARBA00004651"/>
    </source>
</evidence>
<feature type="transmembrane region" description="Helical" evidence="7">
    <location>
        <begin position="371"/>
        <end position="392"/>
    </location>
</feature>
<dbReference type="PANTHER" id="PTHR30572:SF4">
    <property type="entry name" value="ABC TRANSPORTER PERMEASE YTRF"/>
    <property type="match status" value="1"/>
</dbReference>
<feature type="transmembrane region" description="Helical" evidence="7">
    <location>
        <begin position="26"/>
        <end position="49"/>
    </location>
</feature>
<organism evidence="10 11">
    <name type="scientific">Methanocorpusculum petauri</name>
    <dbReference type="NCBI Taxonomy" id="3002863"/>
    <lineage>
        <taxon>Archaea</taxon>
        <taxon>Methanobacteriati</taxon>
        <taxon>Methanobacteriota</taxon>
        <taxon>Stenosarchaea group</taxon>
        <taxon>Methanomicrobia</taxon>
        <taxon>Methanomicrobiales</taxon>
        <taxon>Methanocorpusculaceae</taxon>
        <taxon>Methanocorpusculum</taxon>
    </lineage>
</organism>
<evidence type="ECO:0000259" key="9">
    <source>
        <dbReference type="Pfam" id="PF12704"/>
    </source>
</evidence>
<feature type="domain" description="MacB-like periplasmic core" evidence="9">
    <location>
        <begin position="25"/>
        <end position="245"/>
    </location>
</feature>
<dbReference type="Pfam" id="PF12704">
    <property type="entry name" value="MacB_PCD"/>
    <property type="match status" value="1"/>
</dbReference>
<protein>
    <submittedName>
        <fullName evidence="10">ABC transporter permease</fullName>
    </submittedName>
</protein>
<gene>
    <name evidence="10" type="ORF">O0S10_10290</name>
</gene>
<evidence type="ECO:0000256" key="4">
    <source>
        <dbReference type="ARBA" id="ARBA00022989"/>
    </source>
</evidence>
<dbReference type="Proteomes" id="UP001141422">
    <property type="component" value="Unassembled WGS sequence"/>
</dbReference>
<evidence type="ECO:0000313" key="11">
    <source>
        <dbReference type="Proteomes" id="UP001141422"/>
    </source>
</evidence>
<proteinExistence type="inferred from homology"/>
<dbReference type="EMBL" id="JAPTGB010000035">
    <property type="protein sequence ID" value="MCZ0861596.1"/>
    <property type="molecule type" value="Genomic_DNA"/>
</dbReference>
<accession>A0ABT4IIN4</accession>
<keyword evidence="4 7" id="KW-1133">Transmembrane helix</keyword>
<feature type="domain" description="ABC3 transporter permease C-terminal" evidence="8">
    <location>
        <begin position="284"/>
        <end position="402"/>
    </location>
</feature>
<evidence type="ECO:0000256" key="5">
    <source>
        <dbReference type="ARBA" id="ARBA00023136"/>
    </source>
</evidence>